<sequence length="87" mass="9958">MSSLMDKEDRLTMENKELKLRLVECEINAINQGLKEIQEIKKQNDILNATCQDYKGSLRNLQVKVQDGIVDRVKGGLGENKLKELQN</sequence>
<keyword evidence="1" id="KW-0175">Coiled coil</keyword>
<dbReference type="AlphaFoldDB" id="A0A5B7G5G0"/>
<protein>
    <submittedName>
        <fullName evidence="2">Uncharacterized protein</fullName>
    </submittedName>
</protein>
<comment type="caution">
    <text evidence="2">The sequence shown here is derived from an EMBL/GenBank/DDBJ whole genome shotgun (WGS) entry which is preliminary data.</text>
</comment>
<keyword evidence="3" id="KW-1185">Reference proteome</keyword>
<dbReference type="EMBL" id="VSRR010011080">
    <property type="protein sequence ID" value="MPC52695.1"/>
    <property type="molecule type" value="Genomic_DNA"/>
</dbReference>
<accession>A0A5B7G5G0</accession>
<gene>
    <name evidence="2" type="ORF">E2C01_046571</name>
</gene>
<proteinExistence type="predicted"/>
<organism evidence="2 3">
    <name type="scientific">Portunus trituberculatus</name>
    <name type="common">Swimming crab</name>
    <name type="synonym">Neptunus trituberculatus</name>
    <dbReference type="NCBI Taxonomy" id="210409"/>
    <lineage>
        <taxon>Eukaryota</taxon>
        <taxon>Metazoa</taxon>
        <taxon>Ecdysozoa</taxon>
        <taxon>Arthropoda</taxon>
        <taxon>Crustacea</taxon>
        <taxon>Multicrustacea</taxon>
        <taxon>Malacostraca</taxon>
        <taxon>Eumalacostraca</taxon>
        <taxon>Eucarida</taxon>
        <taxon>Decapoda</taxon>
        <taxon>Pleocyemata</taxon>
        <taxon>Brachyura</taxon>
        <taxon>Eubrachyura</taxon>
        <taxon>Portunoidea</taxon>
        <taxon>Portunidae</taxon>
        <taxon>Portuninae</taxon>
        <taxon>Portunus</taxon>
    </lineage>
</organism>
<evidence type="ECO:0000256" key="1">
    <source>
        <dbReference type="SAM" id="Coils"/>
    </source>
</evidence>
<feature type="coiled-coil region" evidence="1">
    <location>
        <begin position="1"/>
        <end position="50"/>
    </location>
</feature>
<dbReference type="Proteomes" id="UP000324222">
    <property type="component" value="Unassembled WGS sequence"/>
</dbReference>
<name>A0A5B7G5G0_PORTR</name>
<evidence type="ECO:0000313" key="3">
    <source>
        <dbReference type="Proteomes" id="UP000324222"/>
    </source>
</evidence>
<evidence type="ECO:0000313" key="2">
    <source>
        <dbReference type="EMBL" id="MPC52695.1"/>
    </source>
</evidence>
<reference evidence="2 3" key="1">
    <citation type="submission" date="2019-05" db="EMBL/GenBank/DDBJ databases">
        <title>Another draft genome of Portunus trituberculatus and its Hox gene families provides insights of decapod evolution.</title>
        <authorList>
            <person name="Jeong J.-H."/>
            <person name="Song I."/>
            <person name="Kim S."/>
            <person name="Choi T."/>
            <person name="Kim D."/>
            <person name="Ryu S."/>
            <person name="Kim W."/>
        </authorList>
    </citation>
    <scope>NUCLEOTIDE SEQUENCE [LARGE SCALE GENOMIC DNA]</scope>
    <source>
        <tissue evidence="2">Muscle</tissue>
    </source>
</reference>